<sequence>MHVGRGLRNQSPTTDGVPTSKSAEDVIRVLMRIWEFIGSTAEVVKRNTPDGTLLKSACRTSYSYDAAAFTKIDQAVRINALGQWMPDDETKSKIGLFTAEFAKNAGLYAVQEGYKLIPGGVAVSKIVTKTLNDVKHENLKEGELEAWGEKLPPIQKRYTGGRNLIDGAEMHVGRGLRNQSPTTDGVPTSKSAEDVIRVLMRIWEFIGSTAEVVKRNTPDGTLLKSACRTSYSYGAAAFTKIDQAVRINAPGQWMPDDETKSKIGLFTAEFAKNAGLYAIQEGYKLIPGGVAVSKIVTKTLNDVKHENLKEGELEAWGRSYPRYKNAILVAAI</sequence>
<evidence type="ECO:0000313" key="2">
    <source>
        <dbReference type="EMBL" id="KAK4387039.1"/>
    </source>
</evidence>
<proteinExistence type="predicted"/>
<dbReference type="EMBL" id="JACGWL010000015">
    <property type="protein sequence ID" value="KAK4387039.1"/>
    <property type="molecule type" value="Genomic_DNA"/>
</dbReference>
<feature type="compositionally biased region" description="Polar residues" evidence="1">
    <location>
        <begin position="8"/>
        <end position="20"/>
    </location>
</feature>
<keyword evidence="3" id="KW-1185">Reference proteome</keyword>
<name>A0AAE1W5I9_9LAMI</name>
<accession>A0AAE1W5I9</accession>
<organism evidence="2 3">
    <name type="scientific">Sesamum angolense</name>
    <dbReference type="NCBI Taxonomy" id="2727404"/>
    <lineage>
        <taxon>Eukaryota</taxon>
        <taxon>Viridiplantae</taxon>
        <taxon>Streptophyta</taxon>
        <taxon>Embryophyta</taxon>
        <taxon>Tracheophyta</taxon>
        <taxon>Spermatophyta</taxon>
        <taxon>Magnoliopsida</taxon>
        <taxon>eudicotyledons</taxon>
        <taxon>Gunneridae</taxon>
        <taxon>Pentapetalae</taxon>
        <taxon>asterids</taxon>
        <taxon>lamiids</taxon>
        <taxon>Lamiales</taxon>
        <taxon>Pedaliaceae</taxon>
        <taxon>Sesamum</taxon>
    </lineage>
</organism>
<feature type="region of interest" description="Disordered" evidence="1">
    <location>
        <begin position="1"/>
        <end position="20"/>
    </location>
</feature>
<evidence type="ECO:0000256" key="1">
    <source>
        <dbReference type="SAM" id="MobiDB-lite"/>
    </source>
</evidence>
<protein>
    <submittedName>
        <fullName evidence="2">Uncharacterized protein</fullName>
    </submittedName>
</protein>
<evidence type="ECO:0000313" key="3">
    <source>
        <dbReference type="Proteomes" id="UP001289374"/>
    </source>
</evidence>
<reference evidence="2" key="1">
    <citation type="submission" date="2020-06" db="EMBL/GenBank/DDBJ databases">
        <authorList>
            <person name="Li T."/>
            <person name="Hu X."/>
            <person name="Zhang T."/>
            <person name="Song X."/>
            <person name="Zhang H."/>
            <person name="Dai N."/>
            <person name="Sheng W."/>
            <person name="Hou X."/>
            <person name="Wei L."/>
        </authorList>
    </citation>
    <scope>NUCLEOTIDE SEQUENCE</scope>
    <source>
        <strain evidence="2">K16</strain>
        <tissue evidence="2">Leaf</tissue>
    </source>
</reference>
<gene>
    <name evidence="2" type="ORF">Sango_2574500</name>
</gene>
<comment type="caution">
    <text evidence="2">The sequence shown here is derived from an EMBL/GenBank/DDBJ whole genome shotgun (WGS) entry which is preliminary data.</text>
</comment>
<reference evidence="2" key="2">
    <citation type="journal article" date="2024" name="Plant">
        <title>Genomic evolution and insights into agronomic trait innovations of Sesamum species.</title>
        <authorList>
            <person name="Miao H."/>
            <person name="Wang L."/>
            <person name="Qu L."/>
            <person name="Liu H."/>
            <person name="Sun Y."/>
            <person name="Le M."/>
            <person name="Wang Q."/>
            <person name="Wei S."/>
            <person name="Zheng Y."/>
            <person name="Lin W."/>
            <person name="Duan Y."/>
            <person name="Cao H."/>
            <person name="Xiong S."/>
            <person name="Wang X."/>
            <person name="Wei L."/>
            <person name="Li C."/>
            <person name="Ma Q."/>
            <person name="Ju M."/>
            <person name="Zhao R."/>
            <person name="Li G."/>
            <person name="Mu C."/>
            <person name="Tian Q."/>
            <person name="Mei H."/>
            <person name="Zhang T."/>
            <person name="Gao T."/>
            <person name="Zhang H."/>
        </authorList>
    </citation>
    <scope>NUCLEOTIDE SEQUENCE</scope>
    <source>
        <strain evidence="2">K16</strain>
    </source>
</reference>
<dbReference type="AlphaFoldDB" id="A0AAE1W5I9"/>
<dbReference type="Proteomes" id="UP001289374">
    <property type="component" value="Unassembled WGS sequence"/>
</dbReference>